<keyword evidence="1" id="KW-0812">Transmembrane</keyword>
<keyword evidence="1" id="KW-1133">Transmembrane helix</keyword>
<keyword evidence="1" id="KW-0472">Membrane</keyword>
<dbReference type="Pfam" id="PF20603">
    <property type="entry name" value="Bact_hydrolase"/>
    <property type="match status" value="1"/>
</dbReference>
<accession>A0A1F7WM58</accession>
<dbReference type="EMBL" id="MGFH01000184">
    <property type="protein sequence ID" value="OGM03198.1"/>
    <property type="molecule type" value="Genomic_DNA"/>
</dbReference>
<evidence type="ECO:0000256" key="1">
    <source>
        <dbReference type="SAM" id="Phobius"/>
    </source>
</evidence>
<sequence>MNKEECCPKFNPEPWDEKFIEWNDKMFVKDSVFTFFYMPINFGGVITRLIGKTEKAGVKMPDMLCLSDHTSKWNMDIYLEVDRKIPDAKNVSLSGKFFSKVFEGPFSDTGKWCDSFKQYSKTRNFEVNKMYMWYTTCPKCAKKYGKNYVAIIAEVK</sequence>
<feature type="transmembrane region" description="Helical" evidence="1">
    <location>
        <begin position="32"/>
        <end position="51"/>
    </location>
</feature>
<reference evidence="2 3" key="1">
    <citation type="journal article" date="2016" name="Nat. Commun.">
        <title>Thousands of microbial genomes shed light on interconnected biogeochemical processes in an aquifer system.</title>
        <authorList>
            <person name="Anantharaman K."/>
            <person name="Brown C.T."/>
            <person name="Hug L.A."/>
            <person name="Sharon I."/>
            <person name="Castelle C.J."/>
            <person name="Probst A.J."/>
            <person name="Thomas B.C."/>
            <person name="Singh A."/>
            <person name="Wilkins M.J."/>
            <person name="Karaoz U."/>
            <person name="Brodie E.L."/>
            <person name="Williams K.H."/>
            <person name="Hubbard S.S."/>
            <person name="Banfield J.F."/>
        </authorList>
    </citation>
    <scope>NUCLEOTIDE SEQUENCE [LARGE SCALE GENOMIC DNA]</scope>
</reference>
<dbReference type="Proteomes" id="UP000178735">
    <property type="component" value="Unassembled WGS sequence"/>
</dbReference>
<evidence type="ECO:0000313" key="3">
    <source>
        <dbReference type="Proteomes" id="UP000178735"/>
    </source>
</evidence>
<proteinExistence type="predicted"/>
<comment type="caution">
    <text evidence="2">The sequence shown here is derived from an EMBL/GenBank/DDBJ whole genome shotgun (WGS) entry which is preliminary data.</text>
</comment>
<name>A0A1F7WM58_9BACT</name>
<dbReference type="AlphaFoldDB" id="A0A1F7WM58"/>
<dbReference type="InterPro" id="IPR046766">
    <property type="entry name" value="Bact_hydrolase"/>
</dbReference>
<evidence type="ECO:0000313" key="2">
    <source>
        <dbReference type="EMBL" id="OGM03198.1"/>
    </source>
</evidence>
<gene>
    <name evidence="2" type="ORF">A2008_08380</name>
</gene>
<protein>
    <submittedName>
        <fullName evidence="2">Uncharacterized protein</fullName>
    </submittedName>
</protein>
<organism evidence="2 3">
    <name type="scientific">Candidatus Wallbacteria bacterium GWC2_49_35</name>
    <dbReference type="NCBI Taxonomy" id="1817813"/>
    <lineage>
        <taxon>Bacteria</taxon>
        <taxon>Candidatus Walliibacteriota</taxon>
    </lineage>
</organism>